<evidence type="ECO:0000313" key="9">
    <source>
        <dbReference type="Proteomes" id="UP000276776"/>
    </source>
</evidence>
<evidence type="ECO:0000313" key="8">
    <source>
        <dbReference type="EMBL" id="VDN04357.1"/>
    </source>
</evidence>
<accession>A0A158RCA3</accession>
<dbReference type="OrthoDB" id="427368at2759"/>
<dbReference type="GO" id="GO:0043596">
    <property type="term" value="C:nuclear replication fork"/>
    <property type="evidence" value="ECO:0007669"/>
    <property type="project" value="TreeGrafter"/>
</dbReference>
<evidence type="ECO:0000259" key="5">
    <source>
        <dbReference type="Pfam" id="PF12341"/>
    </source>
</evidence>
<reference evidence="10" key="1">
    <citation type="submission" date="2016-04" db="UniProtKB">
        <authorList>
            <consortium name="WormBaseParasite"/>
        </authorList>
    </citation>
    <scope>IDENTIFICATION</scope>
</reference>
<reference evidence="8 9" key="2">
    <citation type="submission" date="2018-11" db="EMBL/GenBank/DDBJ databases">
        <authorList>
            <consortium name="Pathogen Informatics"/>
        </authorList>
    </citation>
    <scope>NUCLEOTIDE SEQUENCE [LARGE SCALE GENOMIC DNA]</scope>
</reference>
<dbReference type="Pfam" id="PF12341">
    <property type="entry name" value="Mcl1_mid"/>
    <property type="match status" value="1"/>
</dbReference>
<dbReference type="SUPFAM" id="SSF82171">
    <property type="entry name" value="DPP6 N-terminal domain-like"/>
    <property type="match status" value="1"/>
</dbReference>
<dbReference type="Pfam" id="PF20946">
    <property type="entry name" value="Ctf4_C"/>
    <property type="match status" value="1"/>
</dbReference>
<keyword evidence="9" id="KW-1185">Reference proteome</keyword>
<name>A0A158RCA3_THECL</name>
<dbReference type="PANTHER" id="PTHR19932:SF10">
    <property type="entry name" value="WD REPEAT AND HMG-BOX DNA-BINDING PROTEIN 1"/>
    <property type="match status" value="1"/>
</dbReference>
<keyword evidence="4" id="KW-0539">Nucleus</keyword>
<evidence type="ECO:0000259" key="6">
    <source>
        <dbReference type="Pfam" id="PF20946"/>
    </source>
</evidence>
<keyword evidence="3" id="KW-0677">Repeat</keyword>
<dbReference type="Gene3D" id="2.130.10.10">
    <property type="entry name" value="YVTN repeat-like/Quinoprotein amine dehydrogenase"/>
    <property type="match status" value="1"/>
</dbReference>
<dbReference type="GO" id="GO:0003682">
    <property type="term" value="F:chromatin binding"/>
    <property type="evidence" value="ECO:0007669"/>
    <property type="project" value="TreeGrafter"/>
</dbReference>
<dbReference type="SMART" id="SM00320">
    <property type="entry name" value="WD40"/>
    <property type="match status" value="4"/>
</dbReference>
<feature type="domain" description="WDHD1/CFT4 helical bundle" evidence="6">
    <location>
        <begin position="693"/>
        <end position="775"/>
    </location>
</feature>
<organism evidence="10">
    <name type="scientific">Thelazia callipaeda</name>
    <name type="common">Oriental eyeworm</name>
    <name type="synonym">Parasitic nematode</name>
    <dbReference type="NCBI Taxonomy" id="103827"/>
    <lineage>
        <taxon>Eukaryota</taxon>
        <taxon>Metazoa</taxon>
        <taxon>Ecdysozoa</taxon>
        <taxon>Nematoda</taxon>
        <taxon>Chromadorea</taxon>
        <taxon>Rhabditida</taxon>
        <taxon>Spirurina</taxon>
        <taxon>Spiruromorpha</taxon>
        <taxon>Thelazioidea</taxon>
        <taxon>Thelaziidae</taxon>
        <taxon>Thelazia</taxon>
    </lineage>
</organism>
<gene>
    <name evidence="8" type="ORF">TCLT_LOCUS6951</name>
</gene>
<dbReference type="InterPro" id="IPR057646">
    <property type="entry name" value="WD40_WDHD1_1st"/>
</dbReference>
<dbReference type="SUPFAM" id="SSF69322">
    <property type="entry name" value="Tricorn protease domain 2"/>
    <property type="match status" value="1"/>
</dbReference>
<evidence type="ECO:0000256" key="1">
    <source>
        <dbReference type="ARBA" id="ARBA00004123"/>
    </source>
</evidence>
<dbReference type="WBParaSite" id="TCLT_0000696201-mRNA-1">
    <property type="protein sequence ID" value="TCLT_0000696201-mRNA-1"/>
    <property type="gene ID" value="TCLT_0000696201"/>
</dbReference>
<proteinExistence type="predicted"/>
<evidence type="ECO:0000313" key="10">
    <source>
        <dbReference type="WBParaSite" id="TCLT_0000696201-mRNA-1"/>
    </source>
</evidence>
<keyword evidence="2" id="KW-0853">WD repeat</keyword>
<dbReference type="InterPro" id="IPR048591">
    <property type="entry name" value="WDHD1/CFT4_hel"/>
</dbReference>
<dbReference type="InterPro" id="IPR001680">
    <property type="entry name" value="WD40_rpt"/>
</dbReference>
<dbReference type="Pfam" id="PF24817">
    <property type="entry name" value="WD40_WDHD1_1st"/>
    <property type="match status" value="1"/>
</dbReference>
<protein>
    <submittedName>
        <fullName evidence="10">Mcl1_mid domain-containing protein</fullName>
    </submittedName>
</protein>
<dbReference type="EMBL" id="UYYF01004460">
    <property type="protein sequence ID" value="VDN04357.1"/>
    <property type="molecule type" value="Genomic_DNA"/>
</dbReference>
<comment type="subcellular location">
    <subcellularLocation>
        <location evidence="1">Nucleus</location>
    </subcellularLocation>
</comment>
<dbReference type="InterPro" id="IPR015943">
    <property type="entry name" value="WD40/YVTN_repeat-like_dom_sf"/>
</dbReference>
<dbReference type="InterPro" id="IPR036910">
    <property type="entry name" value="HMG_box_dom_sf"/>
</dbReference>
<dbReference type="PANTHER" id="PTHR19932">
    <property type="entry name" value="WD REPEAT AND HMG-BOX DNA BINDING PROTEIN"/>
    <property type="match status" value="1"/>
</dbReference>
<evidence type="ECO:0000259" key="7">
    <source>
        <dbReference type="Pfam" id="PF24817"/>
    </source>
</evidence>
<evidence type="ECO:0000256" key="4">
    <source>
        <dbReference type="ARBA" id="ARBA00023242"/>
    </source>
</evidence>
<feature type="domain" description="WDHD1 first WD40" evidence="7">
    <location>
        <begin position="10"/>
        <end position="319"/>
    </location>
</feature>
<dbReference type="STRING" id="103827.A0A158RCA3"/>
<dbReference type="InterPro" id="IPR022100">
    <property type="entry name" value="WDHD1/CFT4_beta-prop_2nd"/>
</dbReference>
<dbReference type="Proteomes" id="UP000276776">
    <property type="component" value="Unassembled WGS sequence"/>
</dbReference>
<evidence type="ECO:0000256" key="2">
    <source>
        <dbReference type="ARBA" id="ARBA00022574"/>
    </source>
</evidence>
<sequence>MKSATFTEPRLLHSKGFIQLCVDKSDTDKSGSFLSVGTDGDVWIWTGDELDDAEYDPKSIKGRTHFAIAWHKDDVYIGYTSMNPQTGIEKPTVSRFEKNSLQLVTPVTSFSLDITTIDVSKSGKFLAVGSIDHIVKIIDMETGDVVRNETSGQIMCVAFDPKDEYLAVTATDGMLRVFSLQSKTEFSEPVTIRICSRIIDIEPSNSRLQLCWNLSGTILFVPALGCVRQFTRDSFKEIARLSPPDIYEMFSICCVSPCGTYMASSAINGSICVWNIEKEELLTCSKYQINGKPRIICSMFWHRSLSDTLFFADTEENICSLKKCTGHNSNEIDLAESHLSKLSADLTAIKKSYGFDEEGNFSGIIGESEKSLFEKKEAVLPVYKHPILPKTFVAGSTPEHLNNRYLKWNQYGTIISSNNGDSSAIEINWHDISVHPEIIIDNSIANFSVGDITDTIVALGSVAQGECLSELQVHCINAWDFDSRQWNITLPEKESIENIVIGKKFIVVATSERYFRTFSHAGTQKIVFCYAGPLLTMCAFEDVFTAVTVKNCAFYENDGSQFDFVANIYKMNIEGWYQCQSLVQSVPISVSKNSKLDWIGYTNRGTLCVMDSCCRILSSCGVWIPVYNFSSSLKTKSDHIFPISFIDFPQCEIRYLYCRGTSYPLVESRLVPAVVKWVLPLCNQDSERSKIEEKLLFTEIQRSALNDGAENLEISTSYTKDVVKLFALACKADRQCRAAEFAEYSCSDKVIQSLCNFASKTRHPLLAEKVAEIGRINAEKMKKKSDIERKRNALVNDKKEDDFLAPKRLKEIENESNNASNKVTVKTIEKKVEPLIKKHDTEFESTPSSDSSSIFVPQKQCPLSNPYKRKSQDIFEPKNDGFFDSLASPSSNLRKLKDDSSEWKKIKCKFREPIKKATGFELWLKSSEDELKASHDGKEDFLKYATKQFRNLKTEEKQHWNHLARMDKAC</sequence>
<evidence type="ECO:0000256" key="3">
    <source>
        <dbReference type="ARBA" id="ARBA00022737"/>
    </source>
</evidence>
<dbReference type="GO" id="GO:0006261">
    <property type="term" value="P:DNA-templated DNA replication"/>
    <property type="evidence" value="ECO:0007669"/>
    <property type="project" value="TreeGrafter"/>
</dbReference>
<dbReference type="OMA" id="KEFRYIY"/>
<dbReference type="AlphaFoldDB" id="A0A158RCA3"/>
<dbReference type="GO" id="GO:0000278">
    <property type="term" value="P:mitotic cell cycle"/>
    <property type="evidence" value="ECO:0007669"/>
    <property type="project" value="TreeGrafter"/>
</dbReference>
<dbReference type="Gene3D" id="1.10.30.10">
    <property type="entry name" value="High mobility group box domain"/>
    <property type="match status" value="1"/>
</dbReference>
<dbReference type="GO" id="GO:0006281">
    <property type="term" value="P:DNA repair"/>
    <property type="evidence" value="ECO:0007669"/>
    <property type="project" value="TreeGrafter"/>
</dbReference>
<feature type="domain" description="WDHD1/CFT4 second beta-propeller" evidence="5">
    <location>
        <begin position="391"/>
        <end position="681"/>
    </location>
</feature>